<gene>
    <name evidence="5" type="primary">blaI_5</name>
    <name evidence="5" type="ORF">Enr10x_37590</name>
</gene>
<dbReference type="Proteomes" id="UP000315647">
    <property type="component" value="Chromosome"/>
</dbReference>
<evidence type="ECO:0000313" key="5">
    <source>
        <dbReference type="EMBL" id="QDT28417.1"/>
    </source>
</evidence>
<dbReference type="InterPro" id="IPR036388">
    <property type="entry name" value="WH-like_DNA-bd_sf"/>
</dbReference>
<name>A0A518A963_9PLAN</name>
<keyword evidence="2" id="KW-0805">Transcription regulation</keyword>
<dbReference type="GO" id="GO:0003677">
    <property type="term" value="F:DNA binding"/>
    <property type="evidence" value="ECO:0007669"/>
    <property type="project" value="UniProtKB-KW"/>
</dbReference>
<dbReference type="SUPFAM" id="SSF46785">
    <property type="entry name" value="Winged helix' DNA-binding domain"/>
    <property type="match status" value="1"/>
</dbReference>
<keyword evidence="4" id="KW-0804">Transcription</keyword>
<dbReference type="Gene3D" id="1.10.10.10">
    <property type="entry name" value="Winged helix-like DNA-binding domain superfamily/Winged helix DNA-binding domain"/>
    <property type="match status" value="1"/>
</dbReference>
<dbReference type="Gene3D" id="1.10.4040.10">
    <property type="entry name" value="Penicillinase repressor domain"/>
    <property type="match status" value="1"/>
</dbReference>
<sequence>MSKKQNPSKGSDVTDAERTVLEILWKHPEGSSVREIVVAMYGRHEHSLHGGVKSFLDRLMEKGLVAVDKAGFAHLFSATISRQEYVGRQLKHLADHHFGGSLTPMLLSLVEQVNLDKKKRAEIEKIIKQIKD</sequence>
<keyword evidence="6" id="KW-1185">Reference proteome</keyword>
<reference evidence="5 6" key="1">
    <citation type="submission" date="2019-03" db="EMBL/GenBank/DDBJ databases">
        <title>Deep-cultivation of Planctomycetes and their phenomic and genomic characterization uncovers novel biology.</title>
        <authorList>
            <person name="Wiegand S."/>
            <person name="Jogler M."/>
            <person name="Boedeker C."/>
            <person name="Pinto D."/>
            <person name="Vollmers J."/>
            <person name="Rivas-Marin E."/>
            <person name="Kohn T."/>
            <person name="Peeters S.H."/>
            <person name="Heuer A."/>
            <person name="Rast P."/>
            <person name="Oberbeckmann S."/>
            <person name="Bunk B."/>
            <person name="Jeske O."/>
            <person name="Meyerdierks A."/>
            <person name="Storesund J.E."/>
            <person name="Kallscheuer N."/>
            <person name="Luecker S."/>
            <person name="Lage O.M."/>
            <person name="Pohl T."/>
            <person name="Merkel B.J."/>
            <person name="Hornburger P."/>
            <person name="Mueller R.-W."/>
            <person name="Bruemmer F."/>
            <person name="Labrenz M."/>
            <person name="Spormann A.M."/>
            <person name="Op den Camp H."/>
            <person name="Overmann J."/>
            <person name="Amann R."/>
            <person name="Jetten M.S.M."/>
            <person name="Mascher T."/>
            <person name="Medema M.H."/>
            <person name="Devos D.P."/>
            <person name="Kaster A.-K."/>
            <person name="Ovreas L."/>
            <person name="Rohde M."/>
            <person name="Galperin M.Y."/>
            <person name="Jogler C."/>
        </authorList>
    </citation>
    <scope>NUCLEOTIDE SEQUENCE [LARGE SCALE GENOMIC DNA]</scope>
    <source>
        <strain evidence="5 6">Enr10</strain>
    </source>
</reference>
<evidence type="ECO:0000313" key="6">
    <source>
        <dbReference type="Proteomes" id="UP000315647"/>
    </source>
</evidence>
<protein>
    <submittedName>
        <fullName evidence="5">Penicillinase repressor</fullName>
    </submittedName>
</protein>
<evidence type="ECO:0000256" key="4">
    <source>
        <dbReference type="ARBA" id="ARBA00023163"/>
    </source>
</evidence>
<accession>A0A518A963</accession>
<dbReference type="RefSeq" id="WP_145110946.1">
    <property type="nucleotide sequence ID" value="NZ_CP036277.1"/>
</dbReference>
<organism evidence="5 6">
    <name type="scientific">Gimesia panareensis</name>
    <dbReference type="NCBI Taxonomy" id="2527978"/>
    <lineage>
        <taxon>Bacteria</taxon>
        <taxon>Pseudomonadati</taxon>
        <taxon>Planctomycetota</taxon>
        <taxon>Planctomycetia</taxon>
        <taxon>Planctomycetales</taxon>
        <taxon>Planctomycetaceae</taxon>
        <taxon>Gimesia</taxon>
    </lineage>
</organism>
<evidence type="ECO:0000256" key="3">
    <source>
        <dbReference type="ARBA" id="ARBA00023125"/>
    </source>
</evidence>
<dbReference type="InterPro" id="IPR005650">
    <property type="entry name" value="BlaI_family"/>
</dbReference>
<proteinExistence type="inferred from homology"/>
<accession>A0A517Q9W7</accession>
<evidence type="ECO:0000256" key="1">
    <source>
        <dbReference type="ARBA" id="ARBA00011046"/>
    </source>
</evidence>
<dbReference type="InterPro" id="IPR036390">
    <property type="entry name" value="WH_DNA-bd_sf"/>
</dbReference>
<evidence type="ECO:0000256" key="2">
    <source>
        <dbReference type="ARBA" id="ARBA00023015"/>
    </source>
</evidence>
<keyword evidence="3" id="KW-0238">DNA-binding</keyword>
<dbReference type="Pfam" id="PF03965">
    <property type="entry name" value="Penicillinase_R"/>
    <property type="match status" value="1"/>
</dbReference>
<dbReference type="PIRSF" id="PIRSF019455">
    <property type="entry name" value="CopR_AtkY"/>
    <property type="match status" value="1"/>
</dbReference>
<dbReference type="GO" id="GO:0045892">
    <property type="term" value="P:negative regulation of DNA-templated transcription"/>
    <property type="evidence" value="ECO:0007669"/>
    <property type="project" value="InterPro"/>
</dbReference>
<dbReference type="AlphaFoldDB" id="A0A518A963"/>
<comment type="similarity">
    <text evidence="1">Belongs to the BlaI transcriptional regulatory family.</text>
</comment>
<dbReference type="EMBL" id="CP037421">
    <property type="protein sequence ID" value="QDT28417.1"/>
    <property type="molecule type" value="Genomic_DNA"/>
</dbReference>